<comment type="catalytic activity">
    <reaction evidence="7">
        <text>myo-inositol(out) + H(+)(out) = myo-inositol(in) + H(+)(in)</text>
        <dbReference type="Rhea" id="RHEA:60364"/>
        <dbReference type="ChEBI" id="CHEBI:15378"/>
        <dbReference type="ChEBI" id="CHEBI:17268"/>
    </reaction>
</comment>
<dbReference type="InterPro" id="IPR011009">
    <property type="entry name" value="Kinase-like_dom_sf"/>
</dbReference>
<dbReference type="InterPro" id="IPR036259">
    <property type="entry name" value="MFS_trans_sf"/>
</dbReference>
<evidence type="ECO:0000256" key="8">
    <source>
        <dbReference type="SAM" id="MobiDB-lite"/>
    </source>
</evidence>
<keyword evidence="5 9" id="KW-1133">Transmembrane helix</keyword>
<dbReference type="InterPro" id="IPR020846">
    <property type="entry name" value="MFS_dom"/>
</dbReference>
<feature type="transmembrane region" description="Helical" evidence="9">
    <location>
        <begin position="798"/>
        <end position="821"/>
    </location>
</feature>
<evidence type="ECO:0008006" key="14">
    <source>
        <dbReference type="Google" id="ProtNLM"/>
    </source>
</evidence>
<dbReference type="GO" id="GO:0005366">
    <property type="term" value="F:myo-inositol:proton symporter activity"/>
    <property type="evidence" value="ECO:0007669"/>
    <property type="project" value="TreeGrafter"/>
</dbReference>
<comment type="subcellular location">
    <subcellularLocation>
        <location evidence="1">Membrane</location>
        <topology evidence="1">Multi-pass membrane protein</topology>
    </subcellularLocation>
</comment>
<feature type="region of interest" description="Disordered" evidence="8">
    <location>
        <begin position="316"/>
        <end position="364"/>
    </location>
</feature>
<dbReference type="STRING" id="100787.A0A0G4KG72"/>
<keyword evidence="4 9" id="KW-0812">Transmembrane</keyword>
<evidence type="ECO:0000313" key="13">
    <source>
        <dbReference type="Proteomes" id="UP000044602"/>
    </source>
</evidence>
<dbReference type="Gene3D" id="1.20.1250.20">
    <property type="entry name" value="MFS general substrate transporter like domains"/>
    <property type="match status" value="1"/>
</dbReference>
<dbReference type="GO" id="GO:0005524">
    <property type="term" value="F:ATP binding"/>
    <property type="evidence" value="ECO:0007669"/>
    <property type="project" value="InterPro"/>
</dbReference>
<feature type="region of interest" description="Disordered" evidence="8">
    <location>
        <begin position="1059"/>
        <end position="1088"/>
    </location>
</feature>
<dbReference type="SUPFAM" id="SSF56112">
    <property type="entry name" value="Protein kinase-like (PK-like)"/>
    <property type="match status" value="1"/>
</dbReference>
<feature type="transmembrane region" description="Helical" evidence="9">
    <location>
        <begin position="1126"/>
        <end position="1152"/>
    </location>
</feature>
<feature type="transmembrane region" description="Helical" evidence="9">
    <location>
        <begin position="1000"/>
        <end position="1022"/>
    </location>
</feature>
<feature type="compositionally biased region" description="Low complexity" evidence="8">
    <location>
        <begin position="554"/>
        <end position="570"/>
    </location>
</feature>
<keyword evidence="13" id="KW-1185">Reference proteome</keyword>
<feature type="transmembrane region" description="Helical" evidence="9">
    <location>
        <begin position="964"/>
        <end position="988"/>
    </location>
</feature>
<protein>
    <recommendedName>
        <fullName evidence="14">Major facilitator superfamily (MFS) profile domain-containing protein</fullName>
    </recommendedName>
</protein>
<proteinExistence type="inferred from homology"/>
<dbReference type="PANTHER" id="PTHR48020:SF12">
    <property type="entry name" value="PROTON MYO-INOSITOL COTRANSPORTER"/>
    <property type="match status" value="1"/>
</dbReference>
<evidence type="ECO:0000313" key="12">
    <source>
        <dbReference type="EMBL" id="CRJ90046.1"/>
    </source>
</evidence>
<evidence type="ECO:0000256" key="3">
    <source>
        <dbReference type="ARBA" id="ARBA00022448"/>
    </source>
</evidence>
<keyword evidence="3" id="KW-0813">Transport</keyword>
<dbReference type="GO" id="GO:0016020">
    <property type="term" value="C:membrane"/>
    <property type="evidence" value="ECO:0007669"/>
    <property type="project" value="UniProtKB-SubCell"/>
</dbReference>
<dbReference type="GO" id="GO:0004672">
    <property type="term" value="F:protein kinase activity"/>
    <property type="evidence" value="ECO:0007669"/>
    <property type="project" value="InterPro"/>
</dbReference>
<dbReference type="PROSITE" id="PS50850">
    <property type="entry name" value="MFS"/>
    <property type="match status" value="1"/>
</dbReference>
<dbReference type="InterPro" id="IPR050814">
    <property type="entry name" value="Myo-inositol_Transporter"/>
</dbReference>
<dbReference type="PROSITE" id="PS00216">
    <property type="entry name" value="SUGAR_TRANSPORT_1"/>
    <property type="match status" value="2"/>
</dbReference>
<dbReference type="EMBL" id="CVQH01000780">
    <property type="protein sequence ID" value="CRJ90046.1"/>
    <property type="molecule type" value="Genomic_DNA"/>
</dbReference>
<evidence type="ECO:0000256" key="5">
    <source>
        <dbReference type="ARBA" id="ARBA00022989"/>
    </source>
</evidence>
<feature type="transmembrane region" description="Helical" evidence="9">
    <location>
        <begin position="774"/>
        <end position="792"/>
    </location>
</feature>
<dbReference type="PROSITE" id="PS50011">
    <property type="entry name" value="PROTEIN_KINASE_DOM"/>
    <property type="match status" value="1"/>
</dbReference>
<feature type="domain" description="Major facilitator superfamily (MFS) profile" evidence="11">
    <location>
        <begin position="706"/>
        <end position="1186"/>
    </location>
</feature>
<evidence type="ECO:0000259" key="11">
    <source>
        <dbReference type="PROSITE" id="PS50850"/>
    </source>
</evidence>
<feature type="transmembrane region" description="Helical" evidence="9">
    <location>
        <begin position="1029"/>
        <end position="1051"/>
    </location>
</feature>
<dbReference type="InterPro" id="IPR005829">
    <property type="entry name" value="Sugar_transporter_CS"/>
</dbReference>
<evidence type="ECO:0000256" key="9">
    <source>
        <dbReference type="SAM" id="Phobius"/>
    </source>
</evidence>
<feature type="transmembrane region" description="Helical" evidence="9">
    <location>
        <begin position="1164"/>
        <end position="1182"/>
    </location>
</feature>
<feature type="region of interest" description="Disordered" evidence="8">
    <location>
        <begin position="518"/>
        <end position="588"/>
    </location>
</feature>
<dbReference type="NCBIfam" id="TIGR00879">
    <property type="entry name" value="SP"/>
    <property type="match status" value="1"/>
</dbReference>
<dbReference type="PANTHER" id="PTHR48020">
    <property type="entry name" value="PROTON MYO-INOSITOL COTRANSPORTER"/>
    <property type="match status" value="1"/>
</dbReference>
<dbReference type="SUPFAM" id="SSF103473">
    <property type="entry name" value="MFS general substrate transporter"/>
    <property type="match status" value="1"/>
</dbReference>
<feature type="transmembrane region" description="Helical" evidence="9">
    <location>
        <begin position="1094"/>
        <end position="1114"/>
    </location>
</feature>
<evidence type="ECO:0000256" key="6">
    <source>
        <dbReference type="ARBA" id="ARBA00023136"/>
    </source>
</evidence>
<accession>A0A0G4KG72</accession>
<dbReference type="InterPro" id="IPR005828">
    <property type="entry name" value="MFS_sugar_transport-like"/>
</dbReference>
<dbReference type="FunFam" id="1.20.1250.20:FF:000073">
    <property type="entry name" value="MFS myo-inositol transporter, putative"/>
    <property type="match status" value="1"/>
</dbReference>
<sequence length="1205" mass="131679">MVQWWDPAKIEATVTRQFVCQHLAASDVERLDRSLTFGGDLTDGTYWEWIDTKAKCIFLILVDLKMPSQIFGIIDNSWDDHDLPISQEQVDQLAQAPNRSGRVDRRFFQRQFHYLIKPLQRGDHTVFTNHEVVPLEVIDRRAGLASSHTIDKVVLPNCPGQVFCRRRIPLGNSLGSLTPVDFEEAVNSIRSIQNQHLVSCHASYTHSGAGYVLFTPATDTTLKSFLGNTPSIFKNQSKKDRRQLVMNWILCLVDTLAYIHGRGLSHGNIKLSTILFTSQLDIFYSDFTRLHAEALSGQADKSAFDRESYDYAAPEQWFRPTTGPTSPGGRKATLSMSVSPESHTSFSISRSDNPNNPNSMLQSPNPHLNPQAADIFSLGCVLLEMVSFILKKSTKSFATHRASKNKTAGRGGAVPDSSFHKNLGQVESWMAILAKEASKKTSESDGAAVLHGVVPMLHIIACMLSANPIDRPPADEIQHRVYQILTQNAGITEPHCVHRYGGWDLGFNHLRISSPTPGFEGGLMPHRQNTSASRSSRDSESFSGRRLGHSRTNSSGALSENSQASSSASSDRGGQEIELGSSAGSMSVSGSGFAALRNIRVPQVRRSDDDDHDCRLRRWDETFHVYDETGSSGAIIMPHSSQAPLISDRQDRERDDRRDDDDEELLRRDDYYDDGDADADADADQHTLSPPIKTTGVQASLFIWLLTFAAGISGLLFGYDTGVVSATLVSIDSSLSNRELTSFDKSIITSSTALFALIVSPFSSVVADALGRRRVILFADFLFVLGALLQAGAHTVTFMVFGRAVVGAAVGAASFVVPLYIAEIAPATHRGRLVTTNVLFITLGQVVAYIVGWGFSVYGDKDTAWRWMVGLGAVPAAVQMAVVMYMPETPRWLVMVGRSALAKRVVHRVAGGRPSAMRDAEAVVQEIEIEIRSEREVMRREGSPRLEWWGGWQELLTVGRNRRALAIACLLQGLQQLCGFNSLMYFSATIFRLVGFHTPTLTALSVAVTNFVFTVAALLLIDKIGRRRIMLYSLPFMIAGLLLAAYGFSFLDLAPSTSTSTAGDAPPPDAGDPGSTPSVPGGGEDEGASTSHGAALMILVSIMIYVAAYAIGLGNVPWMQSELFPLAVRSIGSGVATSTNWAANFVVGLTFLPLMDILTPPWTFSLYALLCTIGYALVWRIYPETAGLSLEEATGLLDNGWGVRR</sequence>
<dbReference type="InterPro" id="IPR003663">
    <property type="entry name" value="Sugar/inositol_transpt"/>
</dbReference>
<dbReference type="GO" id="GO:1904679">
    <property type="term" value="P:myo-inositol import across plasma membrane"/>
    <property type="evidence" value="ECO:0007669"/>
    <property type="project" value="TreeGrafter"/>
</dbReference>
<dbReference type="AlphaFoldDB" id="A0A0G4KG72"/>
<keyword evidence="6 9" id="KW-0472">Membrane</keyword>
<dbReference type="PROSITE" id="PS00217">
    <property type="entry name" value="SUGAR_TRANSPORT_2"/>
    <property type="match status" value="1"/>
</dbReference>
<dbReference type="PRINTS" id="PR00171">
    <property type="entry name" value="SUGRTRNSPORT"/>
</dbReference>
<evidence type="ECO:0000256" key="1">
    <source>
        <dbReference type="ARBA" id="ARBA00004141"/>
    </source>
</evidence>
<gene>
    <name evidence="12" type="ORF">BN1708_009321</name>
</gene>
<dbReference type="Proteomes" id="UP000044602">
    <property type="component" value="Unassembled WGS sequence"/>
</dbReference>
<feature type="region of interest" description="Disordered" evidence="8">
    <location>
        <begin position="631"/>
        <end position="690"/>
    </location>
</feature>
<feature type="compositionally biased region" description="Acidic residues" evidence="8">
    <location>
        <begin position="671"/>
        <end position="682"/>
    </location>
</feature>
<organism evidence="12 13">
    <name type="scientific">Verticillium longisporum</name>
    <name type="common">Verticillium dahliae var. longisporum</name>
    <dbReference type="NCBI Taxonomy" id="100787"/>
    <lineage>
        <taxon>Eukaryota</taxon>
        <taxon>Fungi</taxon>
        <taxon>Dikarya</taxon>
        <taxon>Ascomycota</taxon>
        <taxon>Pezizomycotina</taxon>
        <taxon>Sordariomycetes</taxon>
        <taxon>Hypocreomycetidae</taxon>
        <taxon>Glomerellales</taxon>
        <taxon>Plectosphaerellaceae</taxon>
        <taxon>Verticillium</taxon>
    </lineage>
</organism>
<dbReference type="Pfam" id="PF00083">
    <property type="entry name" value="Sugar_tr"/>
    <property type="match status" value="1"/>
</dbReference>
<evidence type="ECO:0000256" key="7">
    <source>
        <dbReference type="ARBA" id="ARBA00049119"/>
    </source>
</evidence>
<feature type="transmembrane region" description="Helical" evidence="9">
    <location>
        <begin position="867"/>
        <end position="886"/>
    </location>
</feature>
<feature type="compositionally biased region" description="Polar residues" evidence="8">
    <location>
        <begin position="334"/>
        <end position="364"/>
    </location>
</feature>
<evidence type="ECO:0000256" key="2">
    <source>
        <dbReference type="ARBA" id="ARBA00010992"/>
    </source>
</evidence>
<feature type="domain" description="Protein kinase" evidence="10">
    <location>
        <begin position="136"/>
        <end position="482"/>
    </location>
</feature>
<dbReference type="SMART" id="SM00220">
    <property type="entry name" value="S_TKc"/>
    <property type="match status" value="1"/>
</dbReference>
<evidence type="ECO:0000256" key="4">
    <source>
        <dbReference type="ARBA" id="ARBA00022692"/>
    </source>
</evidence>
<reference evidence="12 13" key="1">
    <citation type="submission" date="2015-05" db="EMBL/GenBank/DDBJ databases">
        <authorList>
            <person name="Wang D.B."/>
            <person name="Wang M."/>
        </authorList>
    </citation>
    <scope>NUCLEOTIDE SEQUENCE [LARGE SCALE GENOMIC DNA]</scope>
    <source>
        <strain evidence="12">VL1</strain>
    </source>
</reference>
<dbReference type="InterPro" id="IPR000719">
    <property type="entry name" value="Prot_kinase_dom"/>
</dbReference>
<dbReference type="Gene3D" id="1.10.510.10">
    <property type="entry name" value="Transferase(Phosphotransferase) domain 1"/>
    <property type="match status" value="1"/>
</dbReference>
<evidence type="ECO:0000259" key="10">
    <source>
        <dbReference type="PROSITE" id="PS50011"/>
    </source>
</evidence>
<feature type="transmembrane region" description="Helical" evidence="9">
    <location>
        <begin position="833"/>
        <end position="855"/>
    </location>
</feature>
<comment type="similarity">
    <text evidence="2">Belongs to the major facilitator superfamily. Sugar transporter (TC 2.A.1.1) family.</text>
</comment>
<name>A0A0G4KG72_VERLO</name>
<feature type="transmembrane region" description="Helical" evidence="9">
    <location>
        <begin position="701"/>
        <end position="719"/>
    </location>
</feature>
<feature type="compositionally biased region" description="Basic and acidic residues" evidence="8">
    <location>
        <begin position="648"/>
        <end position="657"/>
    </location>
</feature>